<comment type="caution">
    <text evidence="1">The sequence shown here is derived from an EMBL/GenBank/DDBJ whole genome shotgun (WGS) entry which is preliminary data.</text>
</comment>
<accession>F3QWZ8</accession>
<dbReference type="STRING" id="762982.HMPREF9442_02732"/>
<proteinExistence type="predicted"/>
<dbReference type="EMBL" id="AFBR01000083">
    <property type="protein sequence ID" value="EGG51448.1"/>
    <property type="molecule type" value="Genomic_DNA"/>
</dbReference>
<dbReference type="AlphaFoldDB" id="F3QWZ8"/>
<protein>
    <submittedName>
        <fullName evidence="1">Uncharacterized protein</fullName>
    </submittedName>
</protein>
<organism evidence="1 2">
    <name type="scientific">Paraprevotella xylaniphila YIT 11841</name>
    <dbReference type="NCBI Taxonomy" id="762982"/>
    <lineage>
        <taxon>Bacteria</taxon>
        <taxon>Pseudomonadati</taxon>
        <taxon>Bacteroidota</taxon>
        <taxon>Bacteroidia</taxon>
        <taxon>Bacteroidales</taxon>
        <taxon>Prevotellaceae</taxon>
        <taxon>Paraprevotella</taxon>
    </lineage>
</organism>
<evidence type="ECO:0000313" key="2">
    <source>
        <dbReference type="Proteomes" id="UP000005546"/>
    </source>
</evidence>
<reference evidence="1 2" key="1">
    <citation type="submission" date="2011-02" db="EMBL/GenBank/DDBJ databases">
        <authorList>
            <person name="Weinstock G."/>
            <person name="Sodergren E."/>
            <person name="Clifton S."/>
            <person name="Fulton L."/>
            <person name="Fulton B."/>
            <person name="Courtney L."/>
            <person name="Fronick C."/>
            <person name="Harrison M."/>
            <person name="Strong C."/>
            <person name="Farmer C."/>
            <person name="Delahaunty K."/>
            <person name="Markovic C."/>
            <person name="Hall O."/>
            <person name="Minx P."/>
            <person name="Tomlinson C."/>
            <person name="Mitreva M."/>
            <person name="Hou S."/>
            <person name="Chen J."/>
            <person name="Wollam A."/>
            <person name="Pepin K.H."/>
            <person name="Johnson M."/>
            <person name="Bhonagiri V."/>
            <person name="Zhang X."/>
            <person name="Suruliraj S."/>
            <person name="Warren W."/>
            <person name="Chinwalla A."/>
            <person name="Mardis E.R."/>
            <person name="Wilson R.K."/>
        </authorList>
    </citation>
    <scope>NUCLEOTIDE SEQUENCE [LARGE SCALE GENOMIC DNA]</scope>
    <source>
        <strain evidence="1 2">YIT 11841</strain>
    </source>
</reference>
<gene>
    <name evidence="1" type="ORF">HMPREF9442_02732</name>
</gene>
<dbReference type="HOGENOM" id="CLU_2667796_0_0_10"/>
<evidence type="ECO:0000313" key="1">
    <source>
        <dbReference type="EMBL" id="EGG51448.1"/>
    </source>
</evidence>
<name>F3QWZ8_9BACT</name>
<sequence length="75" mass="9108">MIFRSLHIAETNGRGLKKFCLFVPLYQEAWERHRDKRCEISSQAGIFSKTIRNFARITERMIILKNIKLWQRKHF</sequence>
<dbReference type="Proteomes" id="UP000005546">
    <property type="component" value="Unassembled WGS sequence"/>
</dbReference>
<keyword evidence="2" id="KW-1185">Reference proteome</keyword>